<comment type="caution">
    <text evidence="2">The sequence shown here is derived from an EMBL/GenBank/DDBJ whole genome shotgun (WGS) entry which is preliminary data.</text>
</comment>
<feature type="transmembrane region" description="Helical" evidence="1">
    <location>
        <begin position="95"/>
        <end position="121"/>
    </location>
</feature>
<dbReference type="Proteomes" id="UP000825935">
    <property type="component" value="Chromosome 39"/>
</dbReference>
<organism evidence="2 3">
    <name type="scientific">Ceratopteris richardii</name>
    <name type="common">Triangle waterfern</name>
    <dbReference type="NCBI Taxonomy" id="49495"/>
    <lineage>
        <taxon>Eukaryota</taxon>
        <taxon>Viridiplantae</taxon>
        <taxon>Streptophyta</taxon>
        <taxon>Embryophyta</taxon>
        <taxon>Tracheophyta</taxon>
        <taxon>Polypodiopsida</taxon>
        <taxon>Polypodiidae</taxon>
        <taxon>Polypodiales</taxon>
        <taxon>Pteridineae</taxon>
        <taxon>Pteridaceae</taxon>
        <taxon>Parkerioideae</taxon>
        <taxon>Ceratopteris</taxon>
    </lineage>
</organism>
<keyword evidence="3" id="KW-1185">Reference proteome</keyword>
<keyword evidence="1" id="KW-1133">Transmembrane helix</keyword>
<reference evidence="2" key="1">
    <citation type="submission" date="2021-08" db="EMBL/GenBank/DDBJ databases">
        <title>WGS assembly of Ceratopteris richardii.</title>
        <authorList>
            <person name="Marchant D.B."/>
            <person name="Chen G."/>
            <person name="Jenkins J."/>
            <person name="Shu S."/>
            <person name="Leebens-Mack J."/>
            <person name="Grimwood J."/>
            <person name="Schmutz J."/>
            <person name="Soltis P."/>
            <person name="Soltis D."/>
            <person name="Chen Z.-H."/>
        </authorList>
    </citation>
    <scope>NUCLEOTIDE SEQUENCE</scope>
    <source>
        <strain evidence="2">Whitten #5841</strain>
        <tissue evidence="2">Leaf</tissue>
    </source>
</reference>
<keyword evidence="1" id="KW-0472">Membrane</keyword>
<name>A0A8T2Q0K6_CERRI</name>
<dbReference type="PANTHER" id="PTHR33825:SF5">
    <property type="entry name" value="TRANSMEMBRANE PROTEIN"/>
    <property type="match status" value="1"/>
</dbReference>
<dbReference type="PANTHER" id="PTHR33825">
    <property type="entry name" value="CHITINASE-LIKE PROTEIN"/>
    <property type="match status" value="1"/>
</dbReference>
<evidence type="ECO:0000313" key="3">
    <source>
        <dbReference type="Proteomes" id="UP000825935"/>
    </source>
</evidence>
<dbReference type="OrthoDB" id="1923031at2759"/>
<dbReference type="OMA" id="SADCKRA"/>
<gene>
    <name evidence="2" type="ORF">KP509_39G047800</name>
</gene>
<dbReference type="EMBL" id="CM035444">
    <property type="protein sequence ID" value="KAH7277372.1"/>
    <property type="molecule type" value="Genomic_DNA"/>
</dbReference>
<sequence length="265" mass="29240">MASISTSSRIHVRWASLSACTRQSSRHYARTTFVRPALATDTSRMQTLYVEAQHSTNPVTNASPYSTAQEQLFTSTTSESSIPSSIQRDMLGQRLFLFNTSVCVTCCAMTAMLVVAIPTLLSIKRAAESLEKFLDVTREELPGTMAAVRLSGMEISDLTMELSDLSQEISSGMKNSARALRAAQDGILRVGNMASTAFSQKQRTLPQFPIKSRTAVAGRGLRDQVILMRMALHSISSLKHVMGWIGKLWSIQRARQLSAMNNRFL</sequence>
<evidence type="ECO:0000256" key="1">
    <source>
        <dbReference type="SAM" id="Phobius"/>
    </source>
</evidence>
<keyword evidence="1" id="KW-0812">Transmembrane</keyword>
<accession>A0A8T2Q0K6</accession>
<proteinExistence type="predicted"/>
<protein>
    <submittedName>
        <fullName evidence="2">Uncharacterized protein</fullName>
    </submittedName>
</protein>
<evidence type="ECO:0000313" key="2">
    <source>
        <dbReference type="EMBL" id="KAH7277372.1"/>
    </source>
</evidence>
<dbReference type="AlphaFoldDB" id="A0A8T2Q0K6"/>